<reference evidence="1" key="1">
    <citation type="submission" date="2020-01" db="EMBL/GenBank/DDBJ databases">
        <title>Insect and environment-associated Actinomycetes.</title>
        <authorList>
            <person name="Currrie C."/>
            <person name="Chevrette M."/>
            <person name="Carlson C."/>
            <person name="Stubbendieck R."/>
            <person name="Wendt-Pienkowski E."/>
        </authorList>
    </citation>
    <scope>NUCLEOTIDE SEQUENCE</scope>
    <source>
        <strain evidence="1">SID7499</strain>
    </source>
</reference>
<protein>
    <submittedName>
        <fullName evidence="1">Peptide-binding protein</fullName>
    </submittedName>
</protein>
<name>A0A6G3X5B2_9ACTN</name>
<dbReference type="Gene3D" id="3.10.105.10">
    <property type="entry name" value="Dipeptide-binding Protein, Domain 3"/>
    <property type="match status" value="1"/>
</dbReference>
<evidence type="ECO:0000313" key="1">
    <source>
        <dbReference type="EMBL" id="NEE12989.1"/>
    </source>
</evidence>
<sequence length="60" mass="6628">RTATAATYEKLQDIVADDVPVLPIWQGKQYVASRDGIAGVERSVSATSELQLWELNRPDV</sequence>
<accession>A0A6G3X5B2</accession>
<organism evidence="1">
    <name type="scientific">Streptomyces sp. SID7499</name>
    <dbReference type="NCBI Taxonomy" id="2706086"/>
    <lineage>
        <taxon>Bacteria</taxon>
        <taxon>Bacillati</taxon>
        <taxon>Actinomycetota</taxon>
        <taxon>Actinomycetes</taxon>
        <taxon>Kitasatosporales</taxon>
        <taxon>Streptomycetaceae</taxon>
        <taxon>Streptomyces</taxon>
    </lineage>
</organism>
<dbReference type="EMBL" id="JAAGMN010004383">
    <property type="protein sequence ID" value="NEE12989.1"/>
    <property type="molecule type" value="Genomic_DNA"/>
</dbReference>
<feature type="non-terminal residue" evidence="1">
    <location>
        <position position="1"/>
    </location>
</feature>
<dbReference type="AlphaFoldDB" id="A0A6G3X5B2"/>
<proteinExistence type="predicted"/>
<dbReference type="SUPFAM" id="SSF53850">
    <property type="entry name" value="Periplasmic binding protein-like II"/>
    <property type="match status" value="1"/>
</dbReference>
<comment type="caution">
    <text evidence="1">The sequence shown here is derived from an EMBL/GenBank/DDBJ whole genome shotgun (WGS) entry which is preliminary data.</text>
</comment>
<gene>
    <name evidence="1" type="ORF">G3M58_41870</name>
</gene>